<accession>A0A0A9CLH4</accession>
<proteinExistence type="predicted"/>
<organism evidence="1">
    <name type="scientific">Arundo donax</name>
    <name type="common">Giant reed</name>
    <name type="synonym">Donax arundinaceus</name>
    <dbReference type="NCBI Taxonomy" id="35708"/>
    <lineage>
        <taxon>Eukaryota</taxon>
        <taxon>Viridiplantae</taxon>
        <taxon>Streptophyta</taxon>
        <taxon>Embryophyta</taxon>
        <taxon>Tracheophyta</taxon>
        <taxon>Spermatophyta</taxon>
        <taxon>Magnoliopsida</taxon>
        <taxon>Liliopsida</taxon>
        <taxon>Poales</taxon>
        <taxon>Poaceae</taxon>
        <taxon>PACMAD clade</taxon>
        <taxon>Arundinoideae</taxon>
        <taxon>Arundineae</taxon>
        <taxon>Arundo</taxon>
    </lineage>
</organism>
<reference evidence="1" key="1">
    <citation type="submission" date="2014-09" db="EMBL/GenBank/DDBJ databases">
        <authorList>
            <person name="Magalhaes I.L.F."/>
            <person name="Oliveira U."/>
            <person name="Santos F.R."/>
            <person name="Vidigal T.H.D.A."/>
            <person name="Brescovit A.D."/>
            <person name="Santos A.J."/>
        </authorList>
    </citation>
    <scope>NUCLEOTIDE SEQUENCE</scope>
    <source>
        <tissue evidence="1">Shoot tissue taken approximately 20 cm above the soil surface</tissue>
    </source>
</reference>
<dbReference type="EMBL" id="GBRH01221454">
    <property type="protein sequence ID" value="JAD76441.1"/>
    <property type="molecule type" value="Transcribed_RNA"/>
</dbReference>
<dbReference type="AlphaFoldDB" id="A0A0A9CLH4"/>
<name>A0A0A9CLH4_ARUDO</name>
<reference evidence="1" key="2">
    <citation type="journal article" date="2015" name="Data Brief">
        <title>Shoot transcriptome of the giant reed, Arundo donax.</title>
        <authorList>
            <person name="Barrero R.A."/>
            <person name="Guerrero F.D."/>
            <person name="Moolhuijzen P."/>
            <person name="Goolsby J.A."/>
            <person name="Tidwell J."/>
            <person name="Bellgard S.E."/>
            <person name="Bellgard M.I."/>
        </authorList>
    </citation>
    <scope>NUCLEOTIDE SEQUENCE</scope>
    <source>
        <tissue evidence="1">Shoot tissue taken approximately 20 cm above the soil surface</tissue>
    </source>
</reference>
<evidence type="ECO:0000313" key="1">
    <source>
        <dbReference type="EMBL" id="JAD76441.1"/>
    </source>
</evidence>
<protein>
    <submittedName>
        <fullName evidence="1">Uncharacterized protein</fullName>
    </submittedName>
</protein>
<sequence>MTECISNDLQSKLPLAFSPEPSPDLFEDSDCSDIAAISLSSRFHLIDPSSRIRSSLNIFLISGLGSARSLPMTNGYALSITLKSGSSALAVPSREPSALITSA</sequence>